<protein>
    <submittedName>
        <fullName evidence="3">Uncharacterized protein</fullName>
    </submittedName>
</protein>
<name>A7NRH1_ROSCS</name>
<evidence type="ECO:0000313" key="3">
    <source>
        <dbReference type="EMBL" id="ABU60167.1"/>
    </source>
</evidence>
<keyword evidence="4" id="KW-1185">Reference proteome</keyword>
<dbReference type="EMBL" id="CP000804">
    <property type="protein sequence ID" value="ABU60167.1"/>
    <property type="molecule type" value="Genomic_DNA"/>
</dbReference>
<evidence type="ECO:0000256" key="2">
    <source>
        <dbReference type="SAM" id="MobiDB-lite"/>
    </source>
</evidence>
<dbReference type="Proteomes" id="UP000000263">
    <property type="component" value="Chromosome"/>
</dbReference>
<gene>
    <name evidence="3" type="ordered locus">Rcas_4136</name>
</gene>
<feature type="region of interest" description="Disordered" evidence="2">
    <location>
        <begin position="6"/>
        <end position="29"/>
    </location>
</feature>
<dbReference type="KEGG" id="rca:Rcas_4136"/>
<proteinExistence type="predicted"/>
<organism evidence="3 4">
    <name type="scientific">Roseiflexus castenholzii (strain DSM 13941 / HLO8)</name>
    <dbReference type="NCBI Taxonomy" id="383372"/>
    <lineage>
        <taxon>Bacteria</taxon>
        <taxon>Bacillati</taxon>
        <taxon>Chloroflexota</taxon>
        <taxon>Chloroflexia</taxon>
        <taxon>Chloroflexales</taxon>
        <taxon>Roseiflexineae</taxon>
        <taxon>Roseiflexaceae</taxon>
        <taxon>Roseiflexus</taxon>
    </lineage>
</organism>
<evidence type="ECO:0000313" key="4">
    <source>
        <dbReference type="Proteomes" id="UP000000263"/>
    </source>
</evidence>
<accession>A7NRH1</accession>
<keyword evidence="1" id="KW-0175">Coiled coil</keyword>
<dbReference type="AlphaFoldDB" id="A7NRH1"/>
<reference evidence="3 4" key="1">
    <citation type="submission" date="2007-08" db="EMBL/GenBank/DDBJ databases">
        <title>Complete sequence of Roseiflexus castenholzii DSM 13941.</title>
        <authorList>
            <consortium name="US DOE Joint Genome Institute"/>
            <person name="Copeland A."/>
            <person name="Lucas S."/>
            <person name="Lapidus A."/>
            <person name="Barry K."/>
            <person name="Glavina del Rio T."/>
            <person name="Dalin E."/>
            <person name="Tice H."/>
            <person name="Pitluck S."/>
            <person name="Thompson L.S."/>
            <person name="Brettin T."/>
            <person name="Bruce D."/>
            <person name="Detter J.C."/>
            <person name="Han C."/>
            <person name="Tapia R."/>
            <person name="Schmutz J."/>
            <person name="Larimer F."/>
            <person name="Land M."/>
            <person name="Hauser L."/>
            <person name="Kyrpides N."/>
            <person name="Mikhailova N."/>
            <person name="Bryant D.A."/>
            <person name="Hanada S."/>
            <person name="Tsukatani Y."/>
            <person name="Richardson P."/>
        </authorList>
    </citation>
    <scope>NUCLEOTIDE SEQUENCE [LARGE SCALE GENOMIC DNA]</scope>
    <source>
        <strain evidence="4">DSM 13941 / HLO8</strain>
    </source>
</reference>
<sequence length="171" mass="19095">MAAVERALEIGDTGTPPAPGAGSPATPANSTDAYLHDNLAIARATWSVDPHRIVQSRRPGLAAAINAFQRLVRRATWWYTLPQWLQISEFHGAVVRALDALTEKERRLDMRIRDIEQMRLQAHLFALQQQIAVLRAERAELERRIATLEAQMIAPHLAGPDGEHRVSRVDS</sequence>
<feature type="coiled-coil region" evidence="1">
    <location>
        <begin position="98"/>
        <end position="151"/>
    </location>
</feature>
<dbReference type="HOGENOM" id="CLU_1561713_0_0_0"/>
<evidence type="ECO:0000256" key="1">
    <source>
        <dbReference type="SAM" id="Coils"/>
    </source>
</evidence>
<dbReference type="eggNOG" id="ENOG5030T76">
    <property type="taxonomic scope" value="Bacteria"/>
</dbReference>
<dbReference type="STRING" id="383372.Rcas_4136"/>